<dbReference type="AlphaFoldDB" id="A0AAV7HUX5"/>
<gene>
    <name evidence="1" type="ORF">KQX54_005067</name>
</gene>
<dbReference type="Proteomes" id="UP000826195">
    <property type="component" value="Unassembled WGS sequence"/>
</dbReference>
<evidence type="ECO:0000313" key="1">
    <source>
        <dbReference type="EMBL" id="KAH0534543.1"/>
    </source>
</evidence>
<organism evidence="1 2">
    <name type="scientific">Cotesia glomerata</name>
    <name type="common">Lepidopteran parasitic wasp</name>
    <name type="synonym">Apanteles glomeratus</name>
    <dbReference type="NCBI Taxonomy" id="32391"/>
    <lineage>
        <taxon>Eukaryota</taxon>
        <taxon>Metazoa</taxon>
        <taxon>Ecdysozoa</taxon>
        <taxon>Arthropoda</taxon>
        <taxon>Hexapoda</taxon>
        <taxon>Insecta</taxon>
        <taxon>Pterygota</taxon>
        <taxon>Neoptera</taxon>
        <taxon>Endopterygota</taxon>
        <taxon>Hymenoptera</taxon>
        <taxon>Apocrita</taxon>
        <taxon>Ichneumonoidea</taxon>
        <taxon>Braconidae</taxon>
        <taxon>Microgastrinae</taxon>
        <taxon>Cotesia</taxon>
    </lineage>
</organism>
<proteinExistence type="predicted"/>
<comment type="caution">
    <text evidence="1">The sequence shown here is derived from an EMBL/GenBank/DDBJ whole genome shotgun (WGS) entry which is preliminary data.</text>
</comment>
<dbReference type="EMBL" id="JAHXZJ010002982">
    <property type="protein sequence ID" value="KAH0534543.1"/>
    <property type="molecule type" value="Genomic_DNA"/>
</dbReference>
<accession>A0AAV7HUX5</accession>
<sequence length="107" mass="11795">MNVIELEMVHAEVWKLENAKLRGTGTSGMPAVLHEIAALCSCHSTSFYQRNSQHPEYTHTDLADICKLFLEMPKKTSVSCEIVRSDSLLHLSSACACNSGETPIAKM</sequence>
<keyword evidence="2" id="KW-1185">Reference proteome</keyword>
<protein>
    <submittedName>
        <fullName evidence="1">Uncharacterized protein</fullName>
    </submittedName>
</protein>
<reference evidence="1 2" key="1">
    <citation type="journal article" date="2021" name="J. Hered.">
        <title>A chromosome-level genome assembly of the parasitoid wasp, Cotesia glomerata (Hymenoptera: Braconidae).</title>
        <authorList>
            <person name="Pinto B.J."/>
            <person name="Weis J.J."/>
            <person name="Gamble T."/>
            <person name="Ode P.J."/>
            <person name="Paul R."/>
            <person name="Zaspel J.M."/>
        </authorList>
    </citation>
    <scope>NUCLEOTIDE SEQUENCE [LARGE SCALE GENOMIC DNA]</scope>
    <source>
        <strain evidence="1">CgM1</strain>
    </source>
</reference>
<evidence type="ECO:0000313" key="2">
    <source>
        <dbReference type="Proteomes" id="UP000826195"/>
    </source>
</evidence>
<name>A0AAV7HUX5_COTGL</name>